<gene>
    <name evidence="1" type="ORF">FIBSPDRAFT_859873</name>
</gene>
<feature type="non-terminal residue" evidence="1">
    <location>
        <position position="52"/>
    </location>
</feature>
<protein>
    <submittedName>
        <fullName evidence="1">Uncharacterized protein</fullName>
    </submittedName>
</protein>
<keyword evidence="2" id="KW-1185">Reference proteome</keyword>
<sequence>VQSRFVEILLDNAKEGTMWGLEVTSSLLQSDFLKIPEFRTKLMDGGLLYRGL</sequence>
<organism evidence="1 2">
    <name type="scientific">Athelia psychrophila</name>
    <dbReference type="NCBI Taxonomy" id="1759441"/>
    <lineage>
        <taxon>Eukaryota</taxon>
        <taxon>Fungi</taxon>
        <taxon>Dikarya</taxon>
        <taxon>Basidiomycota</taxon>
        <taxon>Agaricomycotina</taxon>
        <taxon>Agaricomycetes</taxon>
        <taxon>Agaricomycetidae</taxon>
        <taxon>Atheliales</taxon>
        <taxon>Atheliaceae</taxon>
        <taxon>Athelia</taxon>
    </lineage>
</organism>
<evidence type="ECO:0000313" key="2">
    <source>
        <dbReference type="Proteomes" id="UP000076532"/>
    </source>
</evidence>
<accession>A0A166KLC5</accession>
<name>A0A166KLC5_9AGAM</name>
<proteinExistence type="predicted"/>
<dbReference type="Proteomes" id="UP000076532">
    <property type="component" value="Unassembled WGS sequence"/>
</dbReference>
<reference evidence="1 2" key="1">
    <citation type="journal article" date="2016" name="Mol. Biol. Evol.">
        <title>Comparative Genomics of Early-Diverging Mushroom-Forming Fungi Provides Insights into the Origins of Lignocellulose Decay Capabilities.</title>
        <authorList>
            <person name="Nagy L.G."/>
            <person name="Riley R."/>
            <person name="Tritt A."/>
            <person name="Adam C."/>
            <person name="Daum C."/>
            <person name="Floudas D."/>
            <person name="Sun H."/>
            <person name="Yadav J.S."/>
            <person name="Pangilinan J."/>
            <person name="Larsson K.H."/>
            <person name="Matsuura K."/>
            <person name="Barry K."/>
            <person name="Labutti K."/>
            <person name="Kuo R."/>
            <person name="Ohm R.A."/>
            <person name="Bhattacharya S.S."/>
            <person name="Shirouzu T."/>
            <person name="Yoshinaga Y."/>
            <person name="Martin F.M."/>
            <person name="Grigoriev I.V."/>
            <person name="Hibbett D.S."/>
        </authorList>
    </citation>
    <scope>NUCLEOTIDE SEQUENCE [LARGE SCALE GENOMIC DNA]</scope>
    <source>
        <strain evidence="1 2">CBS 109695</strain>
    </source>
</reference>
<feature type="non-terminal residue" evidence="1">
    <location>
        <position position="1"/>
    </location>
</feature>
<evidence type="ECO:0000313" key="1">
    <source>
        <dbReference type="EMBL" id="KZP22021.1"/>
    </source>
</evidence>
<dbReference type="AlphaFoldDB" id="A0A166KLC5"/>
<dbReference type="EMBL" id="KV417542">
    <property type="protein sequence ID" value="KZP22021.1"/>
    <property type="molecule type" value="Genomic_DNA"/>
</dbReference>